<dbReference type="Proteomes" id="UP000320762">
    <property type="component" value="Unassembled WGS sequence"/>
</dbReference>
<comment type="caution">
    <text evidence="2">The sequence shown here is derived from an EMBL/GenBank/DDBJ whole genome shotgun (WGS) entry which is preliminary data.</text>
</comment>
<evidence type="ECO:0000313" key="3">
    <source>
        <dbReference type="Proteomes" id="UP000320762"/>
    </source>
</evidence>
<reference evidence="2 3" key="1">
    <citation type="journal article" date="2019" name="New Phytol.">
        <title>Comparative genomics reveals unique wood-decay strategies and fruiting body development in the Schizophyllaceae.</title>
        <authorList>
            <person name="Almasi E."/>
            <person name="Sahu N."/>
            <person name="Krizsan K."/>
            <person name="Balint B."/>
            <person name="Kovacs G.M."/>
            <person name="Kiss B."/>
            <person name="Cseklye J."/>
            <person name="Drula E."/>
            <person name="Henrissat B."/>
            <person name="Nagy I."/>
            <person name="Chovatia M."/>
            <person name="Adam C."/>
            <person name="LaButti K."/>
            <person name="Lipzen A."/>
            <person name="Riley R."/>
            <person name="Grigoriev I.V."/>
            <person name="Nagy L.G."/>
        </authorList>
    </citation>
    <scope>NUCLEOTIDE SEQUENCE [LARGE SCALE GENOMIC DNA]</scope>
    <source>
        <strain evidence="2 3">NL-1724</strain>
    </source>
</reference>
<feature type="compositionally biased region" description="Low complexity" evidence="1">
    <location>
        <begin position="123"/>
        <end position="137"/>
    </location>
</feature>
<accession>A0A550BS47</accession>
<gene>
    <name evidence="2" type="ORF">BD626DRAFT_542874</name>
</gene>
<name>A0A550BS47_9AGAR</name>
<keyword evidence="3" id="KW-1185">Reference proteome</keyword>
<dbReference type="EMBL" id="VDMD01000163">
    <property type="protein sequence ID" value="TRM55366.1"/>
    <property type="molecule type" value="Genomic_DNA"/>
</dbReference>
<protein>
    <submittedName>
        <fullName evidence="2">Uncharacterized protein</fullName>
    </submittedName>
</protein>
<evidence type="ECO:0000256" key="1">
    <source>
        <dbReference type="SAM" id="MobiDB-lite"/>
    </source>
</evidence>
<sequence>MSSSNNLGANLATILAKVSKKNPNTFIETVWAKQGISGTAVPKDLLAWGQEQQAKWLKTPLVTEQQSIANTSQVKDSVEPVNKPLIQFSPRRKEKALRKLVARIQNIKASVPGTSKSHVLQNAAATASTTSADAYATPKPKRPKEVFDPTLPPKDAEKDPFQIPQFYMGVCYVPTHSDTLVEGAVTLEVSDHTRPMNCNQVANLSNLFTRSSMRNKSLAHAIILTAPSKAIKHGCLSTSYTQQKKLLEFLPKHKALQLYPDGVTVKVVNGRQRIYTQREMEASFVDECYESGDLVKLNHKVCWMAHIFDAEYLAKSPYAEHFRMVLGKNNQIPPLQDSLDRVFYRTCRALNEASAGNVLGRIMETANEVSGSDLAIVMSQRPTLVQTCMSFYVQEAFQTNPLPVSRVEKLRNCTDGIFGFYAAKADSVFRLFSPSITLEDCGWPYRDLSAVDTNIQLFHKVLLQAVQEVDSRFCSKELTLVLKLSDQVWKQTSPEDIAMLPIGNPSYASLHTSATWLPLLDFYWVSLSHKVQQQLGDAAGLDGEHMQLMLDKMAMLHYWSQQAHTVDPDYLMPYFFGPLPSPAVIQTVLEHCIQLNPVMELISTILVPGSLENMVMDIKSSNIFSTAKQSVSMELFSHISRARLLHTEQHSMADIGHIVFKLLGVLQPYSTTCFQAQSEGGGSGLCTKAKINSWWAQVKDHADVHHLQEALRLVQTKVTQDVLPLDGCDDYTFEVQQTVQLCIQESCQPPSSHSSFTQANQDVAAGALYLATLAAMGPWECFITSVIEDKQARVATTAKCLLHHLCVMLPWFMEMCNRFPDLCKVQAIIHHWMKEMGLLPDGQPLWYLHQDLQSLELLQQSGQLPDFAAQHVASVSANHLKKRLEEQDTRLKAKINSFKAQLEMAGIDLIQSAKAFIKKHPYLANSADPNQVVMQMCLQMDNIFQNTVGPGVRDHIHITMDDLSEEEIQKQYAIYCPSVILANTHYTQPLPPSQDALYTKQQNQDMLEVHKQHSTKDIKGKGRAKDMENK</sequence>
<dbReference type="AlphaFoldDB" id="A0A550BS47"/>
<feature type="region of interest" description="Disordered" evidence="1">
    <location>
        <begin position="122"/>
        <end position="155"/>
    </location>
</feature>
<feature type="region of interest" description="Disordered" evidence="1">
    <location>
        <begin position="1008"/>
        <end position="1030"/>
    </location>
</feature>
<organism evidence="2 3">
    <name type="scientific">Schizophyllum amplum</name>
    <dbReference type="NCBI Taxonomy" id="97359"/>
    <lineage>
        <taxon>Eukaryota</taxon>
        <taxon>Fungi</taxon>
        <taxon>Dikarya</taxon>
        <taxon>Basidiomycota</taxon>
        <taxon>Agaricomycotina</taxon>
        <taxon>Agaricomycetes</taxon>
        <taxon>Agaricomycetidae</taxon>
        <taxon>Agaricales</taxon>
        <taxon>Schizophyllaceae</taxon>
        <taxon>Schizophyllum</taxon>
    </lineage>
</organism>
<evidence type="ECO:0000313" key="2">
    <source>
        <dbReference type="EMBL" id="TRM55366.1"/>
    </source>
</evidence>
<proteinExistence type="predicted"/>